<protein>
    <submittedName>
        <fullName evidence="2">Uncharacterized protein</fullName>
    </submittedName>
</protein>
<dbReference type="Proteomes" id="UP000003340">
    <property type="component" value="Unassembled WGS sequence"/>
</dbReference>
<dbReference type="STRING" id="537013.CLOSTMETH_03864"/>
<reference evidence="2 3" key="1">
    <citation type="submission" date="2009-01" db="EMBL/GenBank/DDBJ databases">
        <authorList>
            <person name="Fulton L."/>
            <person name="Clifton S."/>
            <person name="Fulton B."/>
            <person name="Xu J."/>
            <person name="Minx P."/>
            <person name="Pepin K.H."/>
            <person name="Johnson M."/>
            <person name="Bhonagiri V."/>
            <person name="Nash W.E."/>
            <person name="Mardis E.R."/>
            <person name="Wilson R.K."/>
        </authorList>
    </citation>
    <scope>NUCLEOTIDE SEQUENCE [LARGE SCALE GENOMIC DNA]</scope>
    <source>
        <strain evidence="2 3">DSM 5476</strain>
    </source>
</reference>
<gene>
    <name evidence="2" type="ORF">CLOSTMETH_03864</name>
</gene>
<proteinExistence type="predicted"/>
<evidence type="ECO:0000313" key="3">
    <source>
        <dbReference type="Proteomes" id="UP000003340"/>
    </source>
</evidence>
<name>C0EJ18_9FIRM</name>
<keyword evidence="3" id="KW-1185">Reference proteome</keyword>
<reference evidence="2 3" key="2">
    <citation type="submission" date="2009-02" db="EMBL/GenBank/DDBJ databases">
        <title>Draft genome sequence of Clostridium methylpentosum (DSM 5476).</title>
        <authorList>
            <person name="Sudarsanam P."/>
            <person name="Ley R."/>
            <person name="Guruge J."/>
            <person name="Turnbaugh P.J."/>
            <person name="Mahowald M."/>
            <person name="Liep D."/>
            <person name="Gordon J."/>
        </authorList>
    </citation>
    <scope>NUCLEOTIDE SEQUENCE [LARGE SCALE GENOMIC DNA]</scope>
    <source>
        <strain evidence="2 3">DSM 5476</strain>
    </source>
</reference>
<organism evidence="2 3">
    <name type="scientific">[Clostridium] methylpentosum DSM 5476</name>
    <dbReference type="NCBI Taxonomy" id="537013"/>
    <lineage>
        <taxon>Bacteria</taxon>
        <taxon>Bacillati</taxon>
        <taxon>Bacillota</taxon>
        <taxon>Clostridia</taxon>
        <taxon>Eubacteriales</taxon>
        <taxon>Oscillospiraceae</taxon>
        <taxon>Oscillospiraceae incertae sedis</taxon>
    </lineage>
</organism>
<comment type="caution">
    <text evidence="2">The sequence shown here is derived from an EMBL/GenBank/DDBJ whole genome shotgun (WGS) entry which is preliminary data.</text>
</comment>
<dbReference type="AlphaFoldDB" id="C0EJ18"/>
<evidence type="ECO:0000256" key="1">
    <source>
        <dbReference type="SAM" id="MobiDB-lite"/>
    </source>
</evidence>
<feature type="compositionally biased region" description="Polar residues" evidence="1">
    <location>
        <begin position="52"/>
        <end position="72"/>
    </location>
</feature>
<sequence length="72" mass="8472">MFFAVPIFHLYTLFKNYFVPPLRLLFLFPFGFLYSILLHAPVRPLRPERSARTTAQKLPTHPSNDCTQNYSI</sequence>
<accession>C0EJ18</accession>
<dbReference type="HOGENOM" id="CLU_2715269_0_0_9"/>
<feature type="region of interest" description="Disordered" evidence="1">
    <location>
        <begin position="49"/>
        <end position="72"/>
    </location>
</feature>
<dbReference type="EMBL" id="ACEC01000136">
    <property type="protein sequence ID" value="EEG28483.1"/>
    <property type="molecule type" value="Genomic_DNA"/>
</dbReference>
<evidence type="ECO:0000313" key="2">
    <source>
        <dbReference type="EMBL" id="EEG28483.1"/>
    </source>
</evidence>